<feature type="region of interest" description="Disordered" evidence="1">
    <location>
        <begin position="1"/>
        <end position="78"/>
    </location>
</feature>
<dbReference type="GO" id="GO:0005524">
    <property type="term" value="F:ATP binding"/>
    <property type="evidence" value="ECO:0007669"/>
    <property type="project" value="UniProtKB-KW"/>
</dbReference>
<proteinExistence type="predicted"/>
<comment type="caution">
    <text evidence="2">The sequence shown here is derived from an EMBL/GenBank/DDBJ whole genome shotgun (WGS) entry which is preliminary data.</text>
</comment>
<reference evidence="2" key="1">
    <citation type="submission" date="2020-01" db="EMBL/GenBank/DDBJ databases">
        <title>Insect and environment-associated Actinomycetes.</title>
        <authorList>
            <person name="Currrie C."/>
            <person name="Chevrette M."/>
            <person name="Carlson C."/>
            <person name="Stubbendieck R."/>
            <person name="Wendt-Pienkowski E."/>
        </authorList>
    </citation>
    <scope>NUCLEOTIDE SEQUENCE</scope>
    <source>
        <strain evidence="2">SID7499</strain>
    </source>
</reference>
<gene>
    <name evidence="2" type="ORF">G3M58_69165</name>
</gene>
<dbReference type="EMBL" id="JAAGMN010007277">
    <property type="protein sequence ID" value="NEE18330.1"/>
    <property type="molecule type" value="Genomic_DNA"/>
</dbReference>
<feature type="compositionally biased region" description="Basic residues" evidence="1">
    <location>
        <begin position="1"/>
        <end position="11"/>
    </location>
</feature>
<organism evidence="2">
    <name type="scientific">Streptomyces sp. SID7499</name>
    <dbReference type="NCBI Taxonomy" id="2706086"/>
    <lineage>
        <taxon>Bacteria</taxon>
        <taxon>Bacillati</taxon>
        <taxon>Actinomycetota</taxon>
        <taxon>Actinomycetes</taxon>
        <taxon>Kitasatosporales</taxon>
        <taxon>Streptomycetaceae</taxon>
        <taxon>Streptomyces</taxon>
    </lineage>
</organism>
<protein>
    <submittedName>
        <fullName evidence="2">ATP-binding protein</fullName>
    </submittedName>
</protein>
<feature type="compositionally biased region" description="Basic and acidic residues" evidence="1">
    <location>
        <begin position="12"/>
        <end position="26"/>
    </location>
</feature>
<accession>A0A6G3XLD1</accession>
<evidence type="ECO:0000256" key="1">
    <source>
        <dbReference type="SAM" id="MobiDB-lite"/>
    </source>
</evidence>
<feature type="compositionally biased region" description="Basic and acidic residues" evidence="1">
    <location>
        <begin position="58"/>
        <end position="78"/>
    </location>
</feature>
<evidence type="ECO:0000313" key="2">
    <source>
        <dbReference type="EMBL" id="NEE18330.1"/>
    </source>
</evidence>
<sequence length="78" mass="8298">TPGGLPRRRSRRNETEAPRPAERTDRGTVAAVPPDASFSGLAAFATAGRDAAEASEAAGERDTLAGREYTEHRTEESD</sequence>
<keyword evidence="2" id="KW-0067">ATP-binding</keyword>
<name>A0A6G3XLD1_9ACTN</name>
<feature type="compositionally biased region" description="Low complexity" evidence="1">
    <location>
        <begin position="45"/>
        <end position="57"/>
    </location>
</feature>
<feature type="non-terminal residue" evidence="2">
    <location>
        <position position="1"/>
    </location>
</feature>
<keyword evidence="2" id="KW-0547">Nucleotide-binding</keyword>
<dbReference type="AlphaFoldDB" id="A0A6G3XLD1"/>